<dbReference type="EMBL" id="KQ085939">
    <property type="protein sequence ID" value="KLO14752.1"/>
    <property type="molecule type" value="Genomic_DNA"/>
</dbReference>
<evidence type="ECO:0000313" key="2">
    <source>
        <dbReference type="EMBL" id="KLO14752.1"/>
    </source>
</evidence>
<accession>A0A0H2RT06</accession>
<evidence type="ECO:0000256" key="1">
    <source>
        <dbReference type="SAM" id="SignalP"/>
    </source>
</evidence>
<keyword evidence="1" id="KW-0732">Signal</keyword>
<reference evidence="2 3" key="1">
    <citation type="submission" date="2015-04" db="EMBL/GenBank/DDBJ databases">
        <title>Complete genome sequence of Schizopora paradoxa KUC8140, a cosmopolitan wood degrader in East Asia.</title>
        <authorList>
            <consortium name="DOE Joint Genome Institute"/>
            <person name="Min B."/>
            <person name="Park H."/>
            <person name="Jang Y."/>
            <person name="Kim J.-J."/>
            <person name="Kim K.H."/>
            <person name="Pangilinan J."/>
            <person name="Lipzen A."/>
            <person name="Riley R."/>
            <person name="Grigoriev I.V."/>
            <person name="Spatafora J.W."/>
            <person name="Choi I.-G."/>
        </authorList>
    </citation>
    <scope>NUCLEOTIDE SEQUENCE [LARGE SCALE GENOMIC DNA]</scope>
    <source>
        <strain evidence="2 3">KUC8140</strain>
    </source>
</reference>
<dbReference type="AlphaFoldDB" id="A0A0H2RT06"/>
<keyword evidence="3" id="KW-1185">Reference proteome</keyword>
<evidence type="ECO:0000313" key="3">
    <source>
        <dbReference type="Proteomes" id="UP000053477"/>
    </source>
</evidence>
<sequence>MAFFAPLLLIEAFEAIAAAEVAVEAITAAEVAVPALIETATVATETSAGVGLVTAGEAAGTLAVEGGIASEGAAGLAPATQSLLTMEGAEAVATFGQDLKAVPTAINGTIDSAQPVLRTAWQRVTDAIAKGQFKSARDYAWDFRKMIVDSKDAKGIEELTAALKKVDTHWDVAGLKDLPLKA</sequence>
<proteinExistence type="predicted"/>
<organism evidence="2 3">
    <name type="scientific">Schizopora paradoxa</name>
    <dbReference type="NCBI Taxonomy" id="27342"/>
    <lineage>
        <taxon>Eukaryota</taxon>
        <taxon>Fungi</taxon>
        <taxon>Dikarya</taxon>
        <taxon>Basidiomycota</taxon>
        <taxon>Agaricomycotina</taxon>
        <taxon>Agaricomycetes</taxon>
        <taxon>Hymenochaetales</taxon>
        <taxon>Schizoporaceae</taxon>
        <taxon>Schizopora</taxon>
    </lineage>
</organism>
<dbReference type="InParanoid" id="A0A0H2RT06"/>
<dbReference type="Proteomes" id="UP000053477">
    <property type="component" value="Unassembled WGS sequence"/>
</dbReference>
<gene>
    <name evidence="2" type="ORF">SCHPADRAFT_298516</name>
</gene>
<feature type="chain" id="PRO_5005201979" evidence="1">
    <location>
        <begin position="19"/>
        <end position="182"/>
    </location>
</feature>
<feature type="signal peptide" evidence="1">
    <location>
        <begin position="1"/>
        <end position="18"/>
    </location>
</feature>
<protein>
    <submittedName>
        <fullName evidence="2">Uncharacterized protein</fullName>
    </submittedName>
</protein>
<name>A0A0H2RT06_9AGAM</name>